<evidence type="ECO:0000313" key="2">
    <source>
        <dbReference type="EMBL" id="KKN81408.1"/>
    </source>
</evidence>
<sequence>MRTFFKIIGYPIIYVATSGANLIGLIGLLFMYALGGHRFFTYRGALFMELGLNRWFTRKFYQEWGGSTFGPHMIMVKEDMDRPLWDAELRHGEQMTSEAFEKIAIGVVMNVFGIPWWIPATWWALGGLIAILMAMLTATLRGEHPYYGSHFEKAVHPRYREHP</sequence>
<accession>A0A0F9WRM7</accession>
<organism evidence="2">
    <name type="scientific">marine sediment metagenome</name>
    <dbReference type="NCBI Taxonomy" id="412755"/>
    <lineage>
        <taxon>unclassified sequences</taxon>
        <taxon>metagenomes</taxon>
        <taxon>ecological metagenomes</taxon>
    </lineage>
</organism>
<gene>
    <name evidence="2" type="ORF">LCGC14_0320210</name>
</gene>
<proteinExistence type="predicted"/>
<protein>
    <recommendedName>
        <fullName evidence="3">Glycosyl-4,4'-diaponeurosporenoate acyltransferase</fullName>
    </recommendedName>
</protein>
<evidence type="ECO:0000256" key="1">
    <source>
        <dbReference type="SAM" id="Phobius"/>
    </source>
</evidence>
<keyword evidence="1" id="KW-1133">Transmembrane helix</keyword>
<dbReference type="AlphaFoldDB" id="A0A0F9WRM7"/>
<comment type="caution">
    <text evidence="2">The sequence shown here is derived from an EMBL/GenBank/DDBJ whole genome shotgun (WGS) entry which is preliminary data.</text>
</comment>
<feature type="transmembrane region" description="Helical" evidence="1">
    <location>
        <begin position="12"/>
        <end position="34"/>
    </location>
</feature>
<reference evidence="2" key="1">
    <citation type="journal article" date="2015" name="Nature">
        <title>Complex archaea that bridge the gap between prokaryotes and eukaryotes.</title>
        <authorList>
            <person name="Spang A."/>
            <person name="Saw J.H."/>
            <person name="Jorgensen S.L."/>
            <person name="Zaremba-Niedzwiedzka K."/>
            <person name="Martijn J."/>
            <person name="Lind A.E."/>
            <person name="van Eijk R."/>
            <person name="Schleper C."/>
            <person name="Guy L."/>
            <person name="Ettema T.J."/>
        </authorList>
    </citation>
    <scope>NUCLEOTIDE SEQUENCE</scope>
</reference>
<evidence type="ECO:0008006" key="3">
    <source>
        <dbReference type="Google" id="ProtNLM"/>
    </source>
</evidence>
<keyword evidence="1" id="KW-0472">Membrane</keyword>
<dbReference type="EMBL" id="LAZR01000215">
    <property type="protein sequence ID" value="KKN81408.1"/>
    <property type="molecule type" value="Genomic_DNA"/>
</dbReference>
<keyword evidence="1" id="KW-0812">Transmembrane</keyword>
<name>A0A0F9WRM7_9ZZZZ</name>
<feature type="transmembrane region" description="Helical" evidence="1">
    <location>
        <begin position="123"/>
        <end position="140"/>
    </location>
</feature>